<feature type="transmembrane region" description="Helical" evidence="1">
    <location>
        <begin position="42"/>
        <end position="61"/>
    </location>
</feature>
<dbReference type="RefSeq" id="WP_034672427.1">
    <property type="nucleotide sequence ID" value="NZ_FPAP01000001.1"/>
</dbReference>
<dbReference type="Pfam" id="PF04120">
    <property type="entry name" value="Iron_permease"/>
    <property type="match status" value="1"/>
</dbReference>
<reference evidence="2 3" key="1">
    <citation type="submission" date="2014-07" db="EMBL/GenBank/DDBJ databases">
        <title>Genome of Chryseobacterium formosense LMG 24722.</title>
        <authorList>
            <person name="Pipes S.E."/>
            <person name="Stropko S.J."/>
            <person name="Newman J.D."/>
        </authorList>
    </citation>
    <scope>NUCLEOTIDE SEQUENCE [LARGE SCALE GENOMIC DNA]</scope>
    <source>
        <strain evidence="2 3">LMG 24722</strain>
    </source>
</reference>
<evidence type="ECO:0000313" key="3">
    <source>
        <dbReference type="Proteomes" id="UP000028713"/>
    </source>
</evidence>
<feature type="transmembrane region" description="Helical" evidence="1">
    <location>
        <begin position="12"/>
        <end position="36"/>
    </location>
</feature>
<name>A0A085Z427_9FLAO</name>
<proteinExistence type="predicted"/>
<comment type="caution">
    <text evidence="2">The sequence shown here is derived from an EMBL/GenBank/DDBJ whole genome shotgun (WGS) entry which is preliminary data.</text>
</comment>
<keyword evidence="1" id="KW-1133">Transmembrane helix</keyword>
<accession>A0A085Z427</accession>
<evidence type="ECO:0000313" key="2">
    <source>
        <dbReference type="EMBL" id="KFE99190.1"/>
    </source>
</evidence>
<keyword evidence="1" id="KW-0472">Membrane</keyword>
<dbReference type="GO" id="GO:0055085">
    <property type="term" value="P:transmembrane transport"/>
    <property type="evidence" value="ECO:0007669"/>
    <property type="project" value="InterPro"/>
</dbReference>
<dbReference type="Proteomes" id="UP000028713">
    <property type="component" value="Unassembled WGS sequence"/>
</dbReference>
<gene>
    <name evidence="2" type="ORF">IX39_00465</name>
</gene>
<organism evidence="2 3">
    <name type="scientific">Chryseobacterium formosense</name>
    <dbReference type="NCBI Taxonomy" id="236814"/>
    <lineage>
        <taxon>Bacteria</taxon>
        <taxon>Pseudomonadati</taxon>
        <taxon>Bacteroidota</taxon>
        <taxon>Flavobacteriia</taxon>
        <taxon>Flavobacteriales</taxon>
        <taxon>Weeksellaceae</taxon>
        <taxon>Chryseobacterium group</taxon>
        <taxon>Chryseobacterium</taxon>
    </lineage>
</organism>
<dbReference type="InterPro" id="IPR007251">
    <property type="entry name" value="Iron_permease_Fet4"/>
</dbReference>
<sequence>MKKNFKRLTDLTTCFVKYLTAFIGTSFLINIMALVFHGAATLKIFINICTTIVTFLMIFRIQKVQNRILMKTYSLMTSSLQMRKQVIG</sequence>
<dbReference type="EMBL" id="JPRP01000001">
    <property type="protein sequence ID" value="KFE99190.1"/>
    <property type="molecule type" value="Genomic_DNA"/>
</dbReference>
<keyword evidence="3" id="KW-1185">Reference proteome</keyword>
<dbReference type="AlphaFoldDB" id="A0A085Z427"/>
<protein>
    <submittedName>
        <fullName evidence="2">Uncharacterized protein</fullName>
    </submittedName>
</protein>
<keyword evidence="1" id="KW-0812">Transmembrane</keyword>
<evidence type="ECO:0000256" key="1">
    <source>
        <dbReference type="SAM" id="Phobius"/>
    </source>
</evidence>